<dbReference type="InterPro" id="IPR052163">
    <property type="entry name" value="DGC-Regulatory_Protein"/>
</dbReference>
<organism evidence="2 3">
    <name type="scientific">Lampropedia puyangensis</name>
    <dbReference type="NCBI Taxonomy" id="1330072"/>
    <lineage>
        <taxon>Bacteria</taxon>
        <taxon>Pseudomonadati</taxon>
        <taxon>Pseudomonadota</taxon>
        <taxon>Betaproteobacteria</taxon>
        <taxon>Burkholderiales</taxon>
        <taxon>Comamonadaceae</taxon>
        <taxon>Lampropedia</taxon>
    </lineage>
</organism>
<name>A0A4S8EXE2_9BURK</name>
<dbReference type="SUPFAM" id="SSF55073">
    <property type="entry name" value="Nucleotide cyclase"/>
    <property type="match status" value="1"/>
</dbReference>
<dbReference type="AlphaFoldDB" id="A0A4S8EXE2"/>
<evidence type="ECO:0000313" key="2">
    <source>
        <dbReference type="EMBL" id="THT99256.1"/>
    </source>
</evidence>
<dbReference type="SMART" id="SM00267">
    <property type="entry name" value="GGDEF"/>
    <property type="match status" value="1"/>
</dbReference>
<dbReference type="InterPro" id="IPR000160">
    <property type="entry name" value="GGDEF_dom"/>
</dbReference>
<dbReference type="RefSeq" id="WP_136574149.1">
    <property type="nucleotide sequence ID" value="NZ_STFG01000015.1"/>
</dbReference>
<keyword evidence="3" id="KW-1185">Reference proteome</keyword>
<dbReference type="Pfam" id="PF13188">
    <property type="entry name" value="PAS_8"/>
    <property type="match status" value="1"/>
</dbReference>
<dbReference type="Pfam" id="PF00990">
    <property type="entry name" value="GGDEF"/>
    <property type="match status" value="1"/>
</dbReference>
<gene>
    <name evidence="2" type="ORF">E9531_12720</name>
</gene>
<feature type="domain" description="GGDEF" evidence="1">
    <location>
        <begin position="180"/>
        <end position="313"/>
    </location>
</feature>
<evidence type="ECO:0000259" key="1">
    <source>
        <dbReference type="PROSITE" id="PS50887"/>
    </source>
</evidence>
<dbReference type="EMBL" id="STFG01000015">
    <property type="protein sequence ID" value="THT99256.1"/>
    <property type="molecule type" value="Genomic_DNA"/>
</dbReference>
<proteinExistence type="predicted"/>
<sequence>MIDFPPGVAMDTGASLPLKFLLPHLEQVMQAMPIGVLWTQLPQGQVLFANAAFDQLFGYPKGYFSSMDQLLEDTVRYEKQRDLLRDLLVQAMAAKGVKATTLLSKEMDIWAGNDEFKTILQNGQILHDEQLLVTTYMDITSIRQNHLQLREYAYKDPLTGLANRRALKEWWDREIWPEKHSVALVLIDLDGFKPINDRLGHTAGDALLRRLGDRLHKSVRERDLVCRLGGDEFVVMLRRPGNADTVAAVCARIAQNLHRAILIEQEELHIKACMGVCQFPEQALDWDSLFQRADQALYAAKASGSGTLLWAPDRLAPAMPSETVVVNATSDVVAAKAL</sequence>
<dbReference type="PANTHER" id="PTHR46663">
    <property type="entry name" value="DIGUANYLATE CYCLASE DGCT-RELATED"/>
    <property type="match status" value="1"/>
</dbReference>
<dbReference type="InterPro" id="IPR000014">
    <property type="entry name" value="PAS"/>
</dbReference>
<dbReference type="Proteomes" id="UP000308917">
    <property type="component" value="Unassembled WGS sequence"/>
</dbReference>
<protein>
    <submittedName>
        <fullName evidence="2">Sensor domain-containing diguanylate cyclase</fullName>
    </submittedName>
</protein>
<accession>A0A4S8EXE2</accession>
<dbReference type="Gene3D" id="3.30.450.20">
    <property type="entry name" value="PAS domain"/>
    <property type="match status" value="1"/>
</dbReference>
<dbReference type="OrthoDB" id="9763119at2"/>
<dbReference type="InterPro" id="IPR029787">
    <property type="entry name" value="Nucleotide_cyclase"/>
</dbReference>
<dbReference type="InterPro" id="IPR043128">
    <property type="entry name" value="Rev_trsase/Diguanyl_cyclase"/>
</dbReference>
<dbReference type="NCBIfam" id="TIGR00254">
    <property type="entry name" value="GGDEF"/>
    <property type="match status" value="1"/>
</dbReference>
<comment type="caution">
    <text evidence="2">The sequence shown here is derived from an EMBL/GenBank/DDBJ whole genome shotgun (WGS) entry which is preliminary data.</text>
</comment>
<dbReference type="Gene3D" id="3.30.70.270">
    <property type="match status" value="1"/>
</dbReference>
<dbReference type="SUPFAM" id="SSF55785">
    <property type="entry name" value="PYP-like sensor domain (PAS domain)"/>
    <property type="match status" value="1"/>
</dbReference>
<dbReference type="PROSITE" id="PS50887">
    <property type="entry name" value="GGDEF"/>
    <property type="match status" value="1"/>
</dbReference>
<dbReference type="InterPro" id="IPR035965">
    <property type="entry name" value="PAS-like_dom_sf"/>
</dbReference>
<dbReference type="CDD" id="cd01949">
    <property type="entry name" value="GGDEF"/>
    <property type="match status" value="1"/>
</dbReference>
<evidence type="ECO:0000313" key="3">
    <source>
        <dbReference type="Proteomes" id="UP000308917"/>
    </source>
</evidence>
<reference evidence="2 3" key="1">
    <citation type="journal article" date="2015" name="Antonie Van Leeuwenhoek">
        <title>Lampropedia puyangensis sp. nov., isolated from symptomatic bark of Populus ? euramericana canker and emended description of Lampropedia hyalina (Ehrenberg 1832) Lee et al. 2004.</title>
        <authorList>
            <person name="Li Y."/>
            <person name="Wang T."/>
            <person name="Piao C.G."/>
            <person name="Wang L.F."/>
            <person name="Tian G.Z."/>
            <person name="Zhu T.H."/>
            <person name="Guo M.W."/>
        </authorList>
    </citation>
    <scope>NUCLEOTIDE SEQUENCE [LARGE SCALE GENOMIC DNA]</scope>
    <source>
        <strain evidence="2 3">2-bin</strain>
    </source>
</reference>
<dbReference type="PANTHER" id="PTHR46663:SF2">
    <property type="entry name" value="GGDEF DOMAIN-CONTAINING PROTEIN"/>
    <property type="match status" value="1"/>
</dbReference>